<feature type="domain" description="Multidrug resistance protein MdtA-like barrel-sandwich hybrid" evidence="5">
    <location>
        <begin position="64"/>
        <end position="205"/>
    </location>
</feature>
<feature type="domain" description="Multidrug resistance protein MdtA-like beta-barrel" evidence="6">
    <location>
        <begin position="236"/>
        <end position="297"/>
    </location>
</feature>
<evidence type="ECO:0000313" key="8">
    <source>
        <dbReference type="EMBL" id="MDO5973801.1"/>
    </source>
</evidence>
<name>A0ABT8WKX0_9FLAO</name>
<dbReference type="InterPro" id="IPR058626">
    <property type="entry name" value="MdtA-like_b-barrel"/>
</dbReference>
<dbReference type="InterPro" id="IPR058627">
    <property type="entry name" value="MdtA-like_C"/>
</dbReference>
<keyword evidence="3" id="KW-0175">Coiled coil</keyword>
<comment type="subcellular location">
    <subcellularLocation>
        <location evidence="1">Cell envelope</location>
    </subcellularLocation>
</comment>
<evidence type="ECO:0000259" key="7">
    <source>
        <dbReference type="Pfam" id="PF25967"/>
    </source>
</evidence>
<feature type="domain" description="Multidrug resistance protein MdtA-like C-terminal permuted SH3" evidence="7">
    <location>
        <begin position="303"/>
        <end position="364"/>
    </location>
</feature>
<dbReference type="PANTHER" id="PTHR30158:SF23">
    <property type="entry name" value="MULTIDRUG RESISTANCE PROTEIN MEXA"/>
    <property type="match status" value="1"/>
</dbReference>
<dbReference type="Gene3D" id="2.40.30.170">
    <property type="match status" value="1"/>
</dbReference>
<dbReference type="Pfam" id="PF25917">
    <property type="entry name" value="BSH_RND"/>
    <property type="match status" value="1"/>
</dbReference>
<organism evidence="8 9">
    <name type="scientific">Flavivirga jejuensis</name>
    <dbReference type="NCBI Taxonomy" id="870487"/>
    <lineage>
        <taxon>Bacteria</taxon>
        <taxon>Pseudomonadati</taxon>
        <taxon>Bacteroidota</taxon>
        <taxon>Flavobacteriia</taxon>
        <taxon>Flavobacteriales</taxon>
        <taxon>Flavobacteriaceae</taxon>
        <taxon>Flavivirga</taxon>
    </lineage>
</organism>
<dbReference type="Pfam" id="PF25944">
    <property type="entry name" value="Beta-barrel_RND"/>
    <property type="match status" value="1"/>
</dbReference>
<evidence type="ECO:0000256" key="2">
    <source>
        <dbReference type="ARBA" id="ARBA00009477"/>
    </source>
</evidence>
<comment type="caution">
    <text evidence="8">The sequence shown here is derived from an EMBL/GenBank/DDBJ whole genome shotgun (WGS) entry which is preliminary data.</text>
</comment>
<accession>A0ABT8WKX0</accession>
<dbReference type="Pfam" id="PF25876">
    <property type="entry name" value="HH_MFP_RND"/>
    <property type="match status" value="1"/>
</dbReference>
<sequence>MKIRTINLDILGVGLFIGLLSISCNTNKAPNRIETIAEYKVLKLAPETIELYDEFPATIEGVENIEIRPKIEGFIEKVLVDEGEYVEKGRLLFVLNAPQYEQEVRNTQAAISSAKAEVSSAQLDVEKAKPLVEKEIISSFELTSAENTVTAKKAALEQAQANLANAKTNYNYTRITAPVSGFIGTLPYKLGSLVSSSTADPLTTVSNIKKVYAYFSINEKTHLEFARKNQGTSSQERMNNSPEVSLLLPDYTLFNQTGKIQTISGQVDEETGSFNVRAVFDNPDNLLRTGNSATIRIPRTIENALQIPQSATYEIQGHVYTYVVDSLSQAKSTKITVTPSTSGQAYIVTNGLKANDEVIIEGVNTLSSGKEIKPVPVNAIDVEALQVTTKNTTSSN</sequence>
<evidence type="ECO:0000256" key="3">
    <source>
        <dbReference type="SAM" id="Coils"/>
    </source>
</evidence>
<dbReference type="SUPFAM" id="SSF111369">
    <property type="entry name" value="HlyD-like secretion proteins"/>
    <property type="match status" value="1"/>
</dbReference>
<evidence type="ECO:0000256" key="1">
    <source>
        <dbReference type="ARBA" id="ARBA00004196"/>
    </source>
</evidence>
<protein>
    <submittedName>
        <fullName evidence="8">Efflux RND transporter periplasmic adaptor subunit</fullName>
    </submittedName>
</protein>
<dbReference type="PANTHER" id="PTHR30158">
    <property type="entry name" value="ACRA/E-RELATED COMPONENT OF DRUG EFFLUX TRANSPORTER"/>
    <property type="match status" value="1"/>
</dbReference>
<gene>
    <name evidence="8" type="ORF">Q4Q40_06355</name>
</gene>
<evidence type="ECO:0000259" key="6">
    <source>
        <dbReference type="Pfam" id="PF25944"/>
    </source>
</evidence>
<comment type="similarity">
    <text evidence="2">Belongs to the membrane fusion protein (MFP) (TC 8.A.1) family.</text>
</comment>
<dbReference type="Proteomes" id="UP001176806">
    <property type="component" value="Unassembled WGS sequence"/>
</dbReference>
<evidence type="ECO:0000313" key="9">
    <source>
        <dbReference type="Proteomes" id="UP001176806"/>
    </source>
</evidence>
<dbReference type="EMBL" id="JAUOEL010000002">
    <property type="protein sequence ID" value="MDO5973801.1"/>
    <property type="molecule type" value="Genomic_DNA"/>
</dbReference>
<feature type="coiled-coil region" evidence="3">
    <location>
        <begin position="142"/>
        <end position="169"/>
    </location>
</feature>
<dbReference type="InterPro" id="IPR058624">
    <property type="entry name" value="MdtA-like_HH"/>
</dbReference>
<dbReference type="Gene3D" id="2.40.420.20">
    <property type="match status" value="1"/>
</dbReference>
<dbReference type="PROSITE" id="PS51257">
    <property type="entry name" value="PROKAR_LIPOPROTEIN"/>
    <property type="match status" value="1"/>
</dbReference>
<dbReference type="Gene3D" id="1.10.287.470">
    <property type="entry name" value="Helix hairpin bin"/>
    <property type="match status" value="1"/>
</dbReference>
<feature type="domain" description="Multidrug resistance protein MdtA-like alpha-helical hairpin" evidence="4">
    <location>
        <begin position="105"/>
        <end position="173"/>
    </location>
</feature>
<dbReference type="RefSeq" id="WP_303300947.1">
    <property type="nucleotide sequence ID" value="NZ_BAABDA010000051.1"/>
</dbReference>
<keyword evidence="9" id="KW-1185">Reference proteome</keyword>
<dbReference type="InterPro" id="IPR006143">
    <property type="entry name" value="RND_pump_MFP"/>
</dbReference>
<dbReference type="InterPro" id="IPR058625">
    <property type="entry name" value="MdtA-like_BSH"/>
</dbReference>
<dbReference type="Gene3D" id="2.40.50.100">
    <property type="match status" value="1"/>
</dbReference>
<dbReference type="NCBIfam" id="TIGR01730">
    <property type="entry name" value="RND_mfp"/>
    <property type="match status" value="1"/>
</dbReference>
<evidence type="ECO:0000259" key="5">
    <source>
        <dbReference type="Pfam" id="PF25917"/>
    </source>
</evidence>
<dbReference type="Pfam" id="PF25967">
    <property type="entry name" value="RND-MFP_C"/>
    <property type="match status" value="1"/>
</dbReference>
<evidence type="ECO:0000259" key="4">
    <source>
        <dbReference type="Pfam" id="PF25876"/>
    </source>
</evidence>
<proteinExistence type="inferred from homology"/>
<reference evidence="8" key="1">
    <citation type="submission" date="2023-07" db="EMBL/GenBank/DDBJ databases">
        <title>Two novel species in the genus Flavivirga.</title>
        <authorList>
            <person name="Kwon K."/>
        </authorList>
    </citation>
    <scope>NUCLEOTIDE SEQUENCE</scope>
    <source>
        <strain evidence="8">KACC 14158</strain>
    </source>
</reference>